<evidence type="ECO:0000256" key="2">
    <source>
        <dbReference type="SAM" id="Phobius"/>
    </source>
</evidence>
<accession>A0A067TPJ2</accession>
<name>A0A067TPJ2_GALM3</name>
<keyword evidence="2" id="KW-1133">Transmembrane helix</keyword>
<evidence type="ECO:0000313" key="3">
    <source>
        <dbReference type="EMBL" id="KDR80873.1"/>
    </source>
</evidence>
<evidence type="ECO:0000256" key="1">
    <source>
        <dbReference type="SAM" id="MobiDB-lite"/>
    </source>
</evidence>
<dbReference type="EMBL" id="KL142371">
    <property type="protein sequence ID" value="KDR80873.1"/>
    <property type="molecule type" value="Genomic_DNA"/>
</dbReference>
<evidence type="ECO:0000313" key="4">
    <source>
        <dbReference type="Proteomes" id="UP000027222"/>
    </source>
</evidence>
<protein>
    <submittedName>
        <fullName evidence="3">Uncharacterized protein</fullName>
    </submittedName>
</protein>
<reference evidence="4" key="1">
    <citation type="journal article" date="2014" name="Proc. Natl. Acad. Sci. U.S.A.">
        <title>Extensive sampling of basidiomycete genomes demonstrates inadequacy of the white-rot/brown-rot paradigm for wood decay fungi.</title>
        <authorList>
            <person name="Riley R."/>
            <person name="Salamov A.A."/>
            <person name="Brown D.W."/>
            <person name="Nagy L.G."/>
            <person name="Floudas D."/>
            <person name="Held B.W."/>
            <person name="Levasseur A."/>
            <person name="Lombard V."/>
            <person name="Morin E."/>
            <person name="Otillar R."/>
            <person name="Lindquist E.A."/>
            <person name="Sun H."/>
            <person name="LaButti K.M."/>
            <person name="Schmutz J."/>
            <person name="Jabbour D."/>
            <person name="Luo H."/>
            <person name="Baker S.E."/>
            <person name="Pisabarro A.G."/>
            <person name="Walton J.D."/>
            <person name="Blanchette R.A."/>
            <person name="Henrissat B."/>
            <person name="Martin F."/>
            <person name="Cullen D."/>
            <person name="Hibbett D.S."/>
            <person name="Grigoriev I.V."/>
        </authorList>
    </citation>
    <scope>NUCLEOTIDE SEQUENCE [LARGE SCALE GENOMIC DNA]</scope>
    <source>
        <strain evidence="4">CBS 339.88</strain>
    </source>
</reference>
<feature type="region of interest" description="Disordered" evidence="1">
    <location>
        <begin position="375"/>
        <end position="466"/>
    </location>
</feature>
<gene>
    <name evidence="3" type="ORF">GALMADRAFT_115932</name>
</gene>
<feature type="compositionally biased region" description="Polar residues" evidence="1">
    <location>
        <begin position="410"/>
        <end position="444"/>
    </location>
</feature>
<organism evidence="3 4">
    <name type="scientific">Galerina marginata (strain CBS 339.88)</name>
    <dbReference type="NCBI Taxonomy" id="685588"/>
    <lineage>
        <taxon>Eukaryota</taxon>
        <taxon>Fungi</taxon>
        <taxon>Dikarya</taxon>
        <taxon>Basidiomycota</taxon>
        <taxon>Agaricomycotina</taxon>
        <taxon>Agaricomycetes</taxon>
        <taxon>Agaricomycetidae</taxon>
        <taxon>Agaricales</taxon>
        <taxon>Agaricineae</taxon>
        <taxon>Strophariaceae</taxon>
        <taxon>Galerina</taxon>
    </lineage>
</organism>
<dbReference type="Gene3D" id="2.60.120.260">
    <property type="entry name" value="Galactose-binding domain-like"/>
    <property type="match status" value="1"/>
</dbReference>
<dbReference type="AlphaFoldDB" id="A0A067TPJ2"/>
<feature type="transmembrane region" description="Helical" evidence="2">
    <location>
        <begin position="313"/>
        <end position="334"/>
    </location>
</feature>
<proteinExistence type="predicted"/>
<sequence>MSDAPRQIVVDDNDSSIFYSDTWFTTDSGSNGFDGRGNFGPTLKSTLHGTNSSGTLRFTFSGSQMSVFGTIDTKNSSDGTTDPSWECLIDGVQIPIDPFQFFENNWVLCNADNLSNSSHVLTVNASAHKRTFWLDYLKYTPSDSDDFNDALVFVPHTDAEISYDHHWEPLGAMATVTNLKDSTATFSFIGVSATWYGIVPSERPSPSSFGTYSIDSGPHNAFVLQGLNPGEVTQYNQKFFETPILPSGPHSITVTYGGNPNSTPLTLLYLLIQNGISPLNTNSTPSSSIPLSLPSSTSPLSTLSGDVKKINTAGIVGGVLGLVLLLFLLAFLLFRYRKQRKQRNPTSKTPRKLAVLNPFRVSFRSSIPRPIETNSLSTLNLFGPPSTPPATRIMPSHRRRRSSYDRFDLESNQPSGSQSYSRVAQPSGYSDNDTSSYDNQPSGSRSKKQLPRPSKNLDDLDENASYYGGYQTWGQAKALEAVAGSKPRDSYI</sequence>
<dbReference type="Proteomes" id="UP000027222">
    <property type="component" value="Unassembled WGS sequence"/>
</dbReference>
<keyword evidence="2" id="KW-0812">Transmembrane</keyword>
<dbReference type="OrthoDB" id="3052647at2759"/>
<dbReference type="HOGENOM" id="CLU_036313_2_0_1"/>
<keyword evidence="4" id="KW-1185">Reference proteome</keyword>
<keyword evidence="2" id="KW-0472">Membrane</keyword>
<dbReference type="STRING" id="685588.A0A067TPJ2"/>